<evidence type="ECO:0000313" key="2">
    <source>
        <dbReference type="EMBL" id="THV43700.1"/>
    </source>
</evidence>
<dbReference type="Proteomes" id="UP000308671">
    <property type="component" value="Unassembled WGS sequence"/>
</dbReference>
<name>A0A4S8QH15_9HELO</name>
<dbReference type="OrthoDB" id="3482004at2759"/>
<evidence type="ECO:0000259" key="1">
    <source>
        <dbReference type="Pfam" id="PF20150"/>
    </source>
</evidence>
<proteinExistence type="predicted"/>
<dbReference type="Pfam" id="PF20150">
    <property type="entry name" value="2EXR"/>
    <property type="match status" value="1"/>
</dbReference>
<dbReference type="EMBL" id="PQXL01001060">
    <property type="protein sequence ID" value="THV43700.1"/>
    <property type="molecule type" value="Genomic_DNA"/>
</dbReference>
<sequence>MASITTNHDINCTPPTSFRMFPRLYPELRQHVFDLTRFHYPPRMVHYDARKIWGSSLQVTLLPYHSRKRLPCQNEDAMNQQKYTMIPRDPALRRLPPCFHVCYEARQQCYRNFTWLGNGVWFDCDRETLFMFDASHPDAILPEFDLLPPPPSEWDGEKKNCKELDIGKLKYIIMDEVTVERFITNEGGPGWQDLFGVLMKSLIEVQVIRTPKFEAPFGGPPMLVIPMPIERNDMIVTDAIIRLTGNRIWSDKWGHIGDGGRGLGEVSS</sequence>
<evidence type="ECO:0000313" key="3">
    <source>
        <dbReference type="Proteomes" id="UP000308671"/>
    </source>
</evidence>
<dbReference type="AlphaFoldDB" id="A0A4S8QH15"/>
<protein>
    <recommendedName>
        <fullName evidence="1">2EXR domain-containing protein</fullName>
    </recommendedName>
</protein>
<reference evidence="2 3" key="1">
    <citation type="submission" date="2017-12" db="EMBL/GenBank/DDBJ databases">
        <title>Comparative genomics of Botrytis spp.</title>
        <authorList>
            <person name="Valero-Jimenez C.A."/>
            <person name="Tapia P."/>
            <person name="Veloso J."/>
            <person name="Silva-Moreno E."/>
            <person name="Staats M."/>
            <person name="Valdes J.H."/>
            <person name="Van Kan J.A.L."/>
        </authorList>
    </citation>
    <scope>NUCLEOTIDE SEQUENCE [LARGE SCALE GENOMIC DNA]</scope>
    <source>
        <strain evidence="2 3">MUCL435</strain>
    </source>
</reference>
<dbReference type="InterPro" id="IPR045518">
    <property type="entry name" value="2EXR"/>
</dbReference>
<comment type="caution">
    <text evidence="2">The sequence shown here is derived from an EMBL/GenBank/DDBJ whole genome shotgun (WGS) entry which is preliminary data.</text>
</comment>
<keyword evidence="3" id="KW-1185">Reference proteome</keyword>
<accession>A0A4S8QH15</accession>
<gene>
    <name evidence="2" type="ORF">BGAL_1065g00010</name>
</gene>
<organism evidence="2 3">
    <name type="scientific">Botrytis galanthina</name>
    <dbReference type="NCBI Taxonomy" id="278940"/>
    <lineage>
        <taxon>Eukaryota</taxon>
        <taxon>Fungi</taxon>
        <taxon>Dikarya</taxon>
        <taxon>Ascomycota</taxon>
        <taxon>Pezizomycotina</taxon>
        <taxon>Leotiomycetes</taxon>
        <taxon>Helotiales</taxon>
        <taxon>Sclerotiniaceae</taxon>
        <taxon>Botrytis</taxon>
    </lineage>
</organism>
<feature type="domain" description="2EXR" evidence="1">
    <location>
        <begin position="18"/>
        <end position="129"/>
    </location>
</feature>